<name>A0A7K1LKY4_9MICC</name>
<dbReference type="InterPro" id="IPR050417">
    <property type="entry name" value="Sugar_Epim/Isomerase"/>
</dbReference>
<dbReference type="InterPro" id="IPR013022">
    <property type="entry name" value="Xyl_isomerase-like_TIM-brl"/>
</dbReference>
<comment type="caution">
    <text evidence="6">The sequence shown here is derived from an EMBL/GenBank/DDBJ whole genome shotgun (WGS) entry which is preliminary data.</text>
</comment>
<evidence type="ECO:0000256" key="3">
    <source>
        <dbReference type="PIRNR" id="PIRNR006241"/>
    </source>
</evidence>
<protein>
    <submittedName>
        <fullName evidence="6">TIM barrel protein</fullName>
    </submittedName>
</protein>
<feature type="active site" description="Proton donor/acceptor" evidence="4">
    <location>
        <position position="238"/>
    </location>
</feature>
<accession>A0A7K1LKY4</accession>
<evidence type="ECO:0000259" key="5">
    <source>
        <dbReference type="Pfam" id="PF01261"/>
    </source>
</evidence>
<keyword evidence="2" id="KW-0119">Carbohydrate metabolism</keyword>
<dbReference type="PIRSF" id="PIRSF006241">
    <property type="entry name" value="HyI"/>
    <property type="match status" value="1"/>
</dbReference>
<sequence>MTFTLAANAEMLFLDQPFRHRVELIRDAGFDVEIWNWTTKDVEELRSTGARFSSMTGYVTGDLVDEQGAAELLDSARHSLDVAERLGCPRLNLHGTGLDTQGLPVTPKHAVEDQEWSSAVETLRKIADLGEAAGKVFTIENLNTRVDHPGTPFASSEATAYLVQAVDSPGLKMNFDLYHCQVDEGNLIERTRQVLPWVGEIQVADVPGRREPGTGEINYPGVADALRHMGFSGTIALEAWASEEDSVRALERFREAFSL</sequence>
<feature type="domain" description="Xylose isomerase-like TIM barrel" evidence="5">
    <location>
        <begin position="43"/>
        <end position="255"/>
    </location>
</feature>
<dbReference type="Pfam" id="PF01261">
    <property type="entry name" value="AP_endonuc_2"/>
    <property type="match status" value="1"/>
</dbReference>
<dbReference type="SUPFAM" id="SSF51658">
    <property type="entry name" value="Xylose isomerase-like"/>
    <property type="match status" value="1"/>
</dbReference>
<evidence type="ECO:0000313" key="7">
    <source>
        <dbReference type="Proteomes" id="UP000462152"/>
    </source>
</evidence>
<dbReference type="OrthoDB" id="9786584at2"/>
<dbReference type="InterPro" id="IPR026040">
    <property type="entry name" value="HyI-like"/>
</dbReference>
<dbReference type="PANTHER" id="PTHR43489">
    <property type="entry name" value="ISOMERASE"/>
    <property type="match status" value="1"/>
</dbReference>
<evidence type="ECO:0000256" key="2">
    <source>
        <dbReference type="ARBA" id="ARBA00023277"/>
    </source>
</evidence>
<keyword evidence="1 3" id="KW-0413">Isomerase</keyword>
<dbReference type="GO" id="GO:0016853">
    <property type="term" value="F:isomerase activity"/>
    <property type="evidence" value="ECO:0007669"/>
    <property type="project" value="UniProtKB-KW"/>
</dbReference>
<keyword evidence="7" id="KW-1185">Reference proteome</keyword>
<feature type="active site" description="Proton donor/acceptor" evidence="4">
    <location>
        <position position="140"/>
    </location>
</feature>
<dbReference type="AlphaFoldDB" id="A0A7K1LKY4"/>
<dbReference type="Proteomes" id="UP000462152">
    <property type="component" value="Unassembled WGS sequence"/>
</dbReference>
<dbReference type="InterPro" id="IPR036237">
    <property type="entry name" value="Xyl_isomerase-like_sf"/>
</dbReference>
<proteinExistence type="inferred from homology"/>
<evidence type="ECO:0000256" key="4">
    <source>
        <dbReference type="PIRSR" id="PIRSR006241-50"/>
    </source>
</evidence>
<reference evidence="6 7" key="1">
    <citation type="submission" date="2019-12" db="EMBL/GenBank/DDBJ databases">
        <authorList>
            <person name="Li J."/>
            <person name="Shi Y."/>
            <person name="Xu G."/>
            <person name="Xiao D."/>
            <person name="Ran X."/>
        </authorList>
    </citation>
    <scope>NUCLEOTIDE SEQUENCE [LARGE SCALE GENOMIC DNA]</scope>
    <source>
        <strain evidence="6 7">JCM 15915</strain>
    </source>
</reference>
<comment type="similarity">
    <text evidence="3">Belongs to the hyi family.</text>
</comment>
<evidence type="ECO:0000256" key="1">
    <source>
        <dbReference type="ARBA" id="ARBA00023235"/>
    </source>
</evidence>
<gene>
    <name evidence="6" type="ORF">GMA10_11715</name>
</gene>
<dbReference type="RefSeq" id="WP_129316170.1">
    <property type="nucleotide sequence ID" value="NZ_NOIQ01000019.1"/>
</dbReference>
<evidence type="ECO:0000313" key="6">
    <source>
        <dbReference type="EMBL" id="MUN55864.1"/>
    </source>
</evidence>
<dbReference type="EMBL" id="WOGT01000009">
    <property type="protein sequence ID" value="MUN55864.1"/>
    <property type="molecule type" value="Genomic_DNA"/>
</dbReference>
<organism evidence="6 7">
    <name type="scientific">Rothia koreensis</name>
    <dbReference type="NCBI Taxonomy" id="592378"/>
    <lineage>
        <taxon>Bacteria</taxon>
        <taxon>Bacillati</taxon>
        <taxon>Actinomycetota</taxon>
        <taxon>Actinomycetes</taxon>
        <taxon>Micrococcales</taxon>
        <taxon>Micrococcaceae</taxon>
        <taxon>Rothia</taxon>
    </lineage>
</organism>
<dbReference type="Gene3D" id="3.20.20.150">
    <property type="entry name" value="Divalent-metal-dependent TIM barrel enzymes"/>
    <property type="match status" value="1"/>
</dbReference>